<dbReference type="Pfam" id="PF00374">
    <property type="entry name" value="NiFeSe_Hases"/>
    <property type="match status" value="2"/>
</dbReference>
<dbReference type="SUPFAM" id="SSF56762">
    <property type="entry name" value="HydB/Nqo4-like"/>
    <property type="match status" value="1"/>
</dbReference>
<comment type="similarity">
    <text evidence="2">Belongs to the [NiFe]/[NiFeSe] hydrogenase large subunit family.</text>
</comment>
<dbReference type="PANTHER" id="PTHR43600:SF2">
    <property type="entry name" value="F420-NON-REDUCING HYDROGENASE VHU SUBUNIT A"/>
    <property type="match status" value="1"/>
</dbReference>
<proteinExistence type="inferred from homology"/>
<dbReference type="GO" id="GO:0008901">
    <property type="term" value="F:ferredoxin hydrogenase activity"/>
    <property type="evidence" value="ECO:0007669"/>
    <property type="project" value="InterPro"/>
</dbReference>
<sequence length="429" mass="47384">MHTTNLDISLEEITKIEGTAELKLKIREGVVTECKFGITEMKRFFTSAIKGKPVIAVPQLVARICGTCSNAHLLCSIASLENGLGVPPSPQTILLRKLLNYGLIIRDHGLHLYVFVLPDLYQKNSILEFDEHDEAQHQLLHDCFDVKEAGNKLGIATGGRSVHAPFATIGGFTKLPTKEELTNLIPLLTKVRPRIIALIDIFLQYPATQAVPFKFLALADPEYSFLSGEIKTSDAGSFPMQEFAWKLKRVAIPYSQATGYYFGESIHMVGALARMNLNKAALHAKTRKDATKALAVFPSTNIYHNNLAQAIEMLHALDASIDLINEYQALPEKPIAYTPKAGTGIGLIEAPRGTLFHKMDIGADGKITGGTIIVPTGQNQIGIEQVIRDYVSAHIDEPKEVLTREIEQLIRAYDPCMSCATHFLKIKWK</sequence>
<keyword evidence="6" id="KW-0408">Iron</keyword>
<feature type="binding site" evidence="6">
    <location>
        <position position="416"/>
    </location>
    <ligand>
        <name>Ni(2+)</name>
        <dbReference type="ChEBI" id="CHEBI:49786"/>
    </ligand>
</feature>
<dbReference type="Gene3D" id="1.10.645.10">
    <property type="entry name" value="Cytochrome-c3 Hydrogenase, chain B"/>
    <property type="match status" value="1"/>
</dbReference>
<dbReference type="STRING" id="1618436.UV59_C0012G0017"/>
<evidence type="ECO:0000256" key="1">
    <source>
        <dbReference type="ARBA" id="ARBA00001967"/>
    </source>
</evidence>
<dbReference type="GO" id="GO:0016151">
    <property type="term" value="F:nickel cation binding"/>
    <property type="evidence" value="ECO:0007669"/>
    <property type="project" value="InterPro"/>
</dbReference>
<feature type="binding site" evidence="6">
    <location>
        <position position="65"/>
    </location>
    <ligand>
        <name>Ni(2+)</name>
        <dbReference type="ChEBI" id="CHEBI:49786"/>
    </ligand>
</feature>
<keyword evidence="4 6" id="KW-0479">Metal-binding</keyword>
<evidence type="ECO:0000256" key="3">
    <source>
        <dbReference type="ARBA" id="ARBA00022596"/>
    </source>
</evidence>
<dbReference type="PROSITE" id="PS00508">
    <property type="entry name" value="NI_HGENASE_L_2"/>
    <property type="match status" value="1"/>
</dbReference>
<evidence type="ECO:0000313" key="8">
    <source>
        <dbReference type="Proteomes" id="UP000034543"/>
    </source>
</evidence>
<dbReference type="AlphaFoldDB" id="A0A0G1CHG7"/>
<reference evidence="7 8" key="1">
    <citation type="journal article" date="2015" name="Nature">
        <title>rRNA introns, odd ribosomes, and small enigmatic genomes across a large radiation of phyla.</title>
        <authorList>
            <person name="Brown C.T."/>
            <person name="Hug L.A."/>
            <person name="Thomas B.C."/>
            <person name="Sharon I."/>
            <person name="Castelle C.J."/>
            <person name="Singh A."/>
            <person name="Wilkins M.J."/>
            <person name="Williams K.H."/>
            <person name="Banfield J.F."/>
        </authorList>
    </citation>
    <scope>NUCLEOTIDE SEQUENCE [LARGE SCALE GENOMIC DNA]</scope>
</reference>
<feature type="binding site" evidence="6">
    <location>
        <position position="68"/>
    </location>
    <ligand>
        <name>Ni(2+)</name>
        <dbReference type="ChEBI" id="CHEBI:49786"/>
    </ligand>
</feature>
<evidence type="ECO:0000256" key="4">
    <source>
        <dbReference type="ARBA" id="ARBA00022723"/>
    </source>
</evidence>
<keyword evidence="6" id="KW-0460">Magnesium</keyword>
<keyword evidence="3 6" id="KW-0533">Nickel</keyword>
<evidence type="ECO:0000256" key="5">
    <source>
        <dbReference type="ARBA" id="ARBA00023002"/>
    </source>
</evidence>
<feature type="binding site" evidence="6">
    <location>
        <position position="422"/>
    </location>
    <ligand>
        <name>Mg(2+)</name>
        <dbReference type="ChEBI" id="CHEBI:18420"/>
    </ligand>
</feature>
<evidence type="ECO:0000313" key="7">
    <source>
        <dbReference type="EMBL" id="KKS84924.1"/>
    </source>
</evidence>
<protein>
    <submittedName>
        <fullName evidence="7">Nickel-dependent hydrogenase large subunit</fullName>
    </submittedName>
</protein>
<evidence type="ECO:0000256" key="6">
    <source>
        <dbReference type="PIRSR" id="PIRSR601501-1"/>
    </source>
</evidence>
<comment type="caution">
    <text evidence="7">The sequence shown here is derived from an EMBL/GenBank/DDBJ whole genome shotgun (WGS) entry which is preliminary data.</text>
</comment>
<dbReference type="InterPro" id="IPR018194">
    <property type="entry name" value="Ni-dep_hyd_lsu_Ni_BS"/>
</dbReference>
<dbReference type="InterPro" id="IPR001501">
    <property type="entry name" value="Ni-dep_hyd_lsu"/>
</dbReference>
<organism evidence="7 8">
    <name type="scientific">Candidatus Gottesmanbacteria bacterium GW2011_GWA1_43_11</name>
    <dbReference type="NCBI Taxonomy" id="1618436"/>
    <lineage>
        <taxon>Bacteria</taxon>
        <taxon>Candidatus Gottesmaniibacteriota</taxon>
    </lineage>
</organism>
<dbReference type="InterPro" id="IPR029014">
    <property type="entry name" value="NiFe-Hase_large"/>
</dbReference>
<evidence type="ECO:0000256" key="2">
    <source>
        <dbReference type="ARBA" id="ARBA00009292"/>
    </source>
</evidence>
<dbReference type="EMBL" id="LCFB01000012">
    <property type="protein sequence ID" value="KKS84924.1"/>
    <property type="molecule type" value="Genomic_DNA"/>
</dbReference>
<comment type="cofactor">
    <cofactor evidence="6">
        <name>Fe cation</name>
        <dbReference type="ChEBI" id="CHEBI:24875"/>
    </cofactor>
</comment>
<comment type="cofactor">
    <cofactor evidence="1 6">
        <name>Ni(2+)</name>
        <dbReference type="ChEBI" id="CHEBI:49786"/>
    </cofactor>
</comment>
<dbReference type="PANTHER" id="PTHR43600">
    <property type="entry name" value="COENZYME F420 HYDROGENASE, SUBUNIT ALPHA"/>
    <property type="match status" value="1"/>
</dbReference>
<accession>A0A0G1CHG7</accession>
<dbReference type="Proteomes" id="UP000034543">
    <property type="component" value="Unassembled WGS sequence"/>
</dbReference>
<feature type="binding site" evidence="6">
    <location>
        <position position="372"/>
    </location>
    <ligand>
        <name>Mg(2+)</name>
        <dbReference type="ChEBI" id="CHEBI:18420"/>
    </ligand>
</feature>
<dbReference type="PATRIC" id="fig|1618436.3.peg.652"/>
<gene>
    <name evidence="7" type="ORF">UV59_C0012G0017</name>
</gene>
<keyword evidence="5" id="KW-0560">Oxidoreductase</keyword>
<feature type="binding site" evidence="6">
    <location>
        <position position="419"/>
    </location>
    <ligand>
        <name>Fe cation</name>
        <dbReference type="ChEBI" id="CHEBI:24875"/>
    </ligand>
</feature>
<feature type="binding site" evidence="6">
    <location>
        <position position="68"/>
    </location>
    <ligand>
        <name>Fe cation</name>
        <dbReference type="ChEBI" id="CHEBI:24875"/>
    </ligand>
</feature>
<name>A0A0G1CHG7_9BACT</name>